<feature type="region of interest" description="Disordered" evidence="6">
    <location>
        <begin position="125"/>
        <end position="157"/>
    </location>
</feature>
<dbReference type="EMBL" id="BQKE01000001">
    <property type="protein sequence ID" value="GJM61290.1"/>
    <property type="molecule type" value="Genomic_DNA"/>
</dbReference>
<dbReference type="Gene3D" id="3.30.420.10">
    <property type="entry name" value="Ribonuclease H-like superfamily/Ribonuclease H"/>
    <property type="match status" value="1"/>
</dbReference>
<keyword evidence="3" id="KW-0815">Transposition</keyword>
<dbReference type="InterPro" id="IPR001598">
    <property type="entry name" value="Transposase_IS30_CS"/>
</dbReference>
<dbReference type="PANTHER" id="PTHR10948:SF23">
    <property type="entry name" value="TRANSPOSASE INSI FOR INSERTION SEQUENCE ELEMENT IS30A-RELATED"/>
    <property type="match status" value="1"/>
</dbReference>
<comment type="caution">
    <text evidence="8">The sequence shown here is derived from an EMBL/GenBank/DDBJ whole genome shotgun (WGS) entry which is preliminary data.</text>
</comment>
<dbReference type="PANTHER" id="PTHR10948">
    <property type="entry name" value="TRANSPOSASE"/>
    <property type="match status" value="1"/>
</dbReference>
<dbReference type="InterPro" id="IPR009057">
    <property type="entry name" value="Homeodomain-like_sf"/>
</dbReference>
<dbReference type="InterPro" id="IPR036397">
    <property type="entry name" value="RNaseH_sf"/>
</dbReference>
<dbReference type="Proteomes" id="UP001310022">
    <property type="component" value="Unassembled WGS sequence"/>
</dbReference>
<evidence type="ECO:0000256" key="6">
    <source>
        <dbReference type="SAM" id="MobiDB-lite"/>
    </source>
</evidence>
<dbReference type="GO" id="GO:0004803">
    <property type="term" value="F:transposase activity"/>
    <property type="evidence" value="ECO:0007669"/>
    <property type="project" value="InterPro"/>
</dbReference>
<dbReference type="PROSITE" id="PS50994">
    <property type="entry name" value="INTEGRASE"/>
    <property type="match status" value="1"/>
</dbReference>
<keyword evidence="9" id="KW-1185">Reference proteome</keyword>
<dbReference type="RefSeq" id="WP_338236866.1">
    <property type="nucleotide sequence ID" value="NZ_BQKE01000001.1"/>
</dbReference>
<dbReference type="GO" id="GO:0006313">
    <property type="term" value="P:DNA transposition"/>
    <property type="evidence" value="ECO:0007669"/>
    <property type="project" value="InterPro"/>
</dbReference>
<evidence type="ECO:0000256" key="2">
    <source>
        <dbReference type="ARBA" id="ARBA00006363"/>
    </source>
</evidence>
<protein>
    <submittedName>
        <fullName evidence="8">IS30 family transposase</fullName>
    </submittedName>
</protein>
<sequence length="322" mass="36843">MAQITLTQRYEIEALVKIGFNKTAIADKVGFHVSTIGREIKRCRKGYYDADTAHSKYLANRKNNREPYKRTPEMEQVIRKFLIDNDFSPEQIAGRCKEEGTPMISVEGIYQFIYSVPELANHLRISKGKRKKRKSNSKNGSKIPDRKPIHIRPTEADNRSEIGHIELDVVVGTKEKSNVLVTAVCRRSRYTLIGIALSKSDKDVLKALEDMASRSLIPWKTVTCDNGKEFACHKELEASVGCVAYFADPYASWQRGTNENTNGLIRQYFPKGKSMDNIKMNSVLQVEETLNNRPRKKLNFWTPIEYIHGERKNLITINKTCI</sequence>
<dbReference type="InterPro" id="IPR053392">
    <property type="entry name" value="Transposase_IS30-like"/>
</dbReference>
<dbReference type="GO" id="GO:0015074">
    <property type="term" value="P:DNA integration"/>
    <property type="evidence" value="ECO:0007669"/>
    <property type="project" value="InterPro"/>
</dbReference>
<dbReference type="AlphaFoldDB" id="A0AAN4VYS8"/>
<dbReference type="InterPro" id="IPR001584">
    <property type="entry name" value="Integrase_cat-core"/>
</dbReference>
<evidence type="ECO:0000313" key="8">
    <source>
        <dbReference type="EMBL" id="GJM61290.1"/>
    </source>
</evidence>
<dbReference type="PROSITE" id="PS01043">
    <property type="entry name" value="TRANSPOSASE_IS30"/>
    <property type="match status" value="1"/>
</dbReference>
<dbReference type="Pfam" id="PF13936">
    <property type="entry name" value="HTH_38"/>
    <property type="match status" value="1"/>
</dbReference>
<evidence type="ECO:0000313" key="9">
    <source>
        <dbReference type="Proteomes" id="UP001310022"/>
    </source>
</evidence>
<accession>A0AAN4VYS8</accession>
<feature type="compositionally biased region" description="Basic and acidic residues" evidence="6">
    <location>
        <begin position="143"/>
        <end position="157"/>
    </location>
</feature>
<evidence type="ECO:0000259" key="7">
    <source>
        <dbReference type="PROSITE" id="PS50994"/>
    </source>
</evidence>
<evidence type="ECO:0000256" key="5">
    <source>
        <dbReference type="ARBA" id="ARBA00023172"/>
    </source>
</evidence>
<name>A0AAN4VYS8_9BACT</name>
<gene>
    <name evidence="8" type="ORF">PEDI_18420</name>
</gene>
<keyword evidence="5" id="KW-0233">DNA recombination</keyword>
<dbReference type="InterPro" id="IPR012337">
    <property type="entry name" value="RNaseH-like_sf"/>
</dbReference>
<organism evidence="8 9">
    <name type="scientific">Persicobacter diffluens</name>
    <dbReference type="NCBI Taxonomy" id="981"/>
    <lineage>
        <taxon>Bacteria</taxon>
        <taxon>Pseudomonadati</taxon>
        <taxon>Bacteroidota</taxon>
        <taxon>Cytophagia</taxon>
        <taxon>Cytophagales</taxon>
        <taxon>Persicobacteraceae</taxon>
        <taxon>Persicobacter</taxon>
    </lineage>
</organism>
<feature type="compositionally biased region" description="Basic residues" evidence="6">
    <location>
        <begin position="125"/>
        <end position="136"/>
    </location>
</feature>
<dbReference type="NCBIfam" id="NF033563">
    <property type="entry name" value="transpos_IS30"/>
    <property type="match status" value="1"/>
</dbReference>
<evidence type="ECO:0000256" key="3">
    <source>
        <dbReference type="ARBA" id="ARBA00022578"/>
    </source>
</evidence>
<keyword evidence="4" id="KW-0238">DNA-binding</keyword>
<dbReference type="GO" id="GO:0005829">
    <property type="term" value="C:cytosol"/>
    <property type="evidence" value="ECO:0007669"/>
    <property type="project" value="TreeGrafter"/>
</dbReference>
<dbReference type="SUPFAM" id="SSF53098">
    <property type="entry name" value="Ribonuclease H-like"/>
    <property type="match status" value="1"/>
</dbReference>
<comment type="function">
    <text evidence="1">Required for the transposition of the insertion element.</text>
</comment>
<dbReference type="SUPFAM" id="SSF46689">
    <property type="entry name" value="Homeodomain-like"/>
    <property type="match status" value="1"/>
</dbReference>
<dbReference type="InterPro" id="IPR051917">
    <property type="entry name" value="Transposase-Integrase"/>
</dbReference>
<proteinExistence type="inferred from homology"/>
<evidence type="ECO:0000256" key="4">
    <source>
        <dbReference type="ARBA" id="ARBA00023125"/>
    </source>
</evidence>
<evidence type="ECO:0000256" key="1">
    <source>
        <dbReference type="ARBA" id="ARBA00002190"/>
    </source>
</evidence>
<dbReference type="GO" id="GO:0003677">
    <property type="term" value="F:DNA binding"/>
    <property type="evidence" value="ECO:0007669"/>
    <property type="project" value="UniProtKB-KW"/>
</dbReference>
<feature type="domain" description="Integrase catalytic" evidence="7">
    <location>
        <begin position="149"/>
        <end position="311"/>
    </location>
</feature>
<reference evidence="8 9" key="1">
    <citation type="submission" date="2021-12" db="EMBL/GenBank/DDBJ databases">
        <title>Genome sequencing of bacteria with rrn-lacking chromosome and rrn-plasmid.</title>
        <authorList>
            <person name="Anda M."/>
            <person name="Iwasaki W."/>
        </authorList>
    </citation>
    <scope>NUCLEOTIDE SEQUENCE [LARGE SCALE GENOMIC DNA]</scope>
    <source>
        <strain evidence="8 9">NBRC 15940</strain>
    </source>
</reference>
<comment type="similarity">
    <text evidence="2">Belongs to the transposase IS30 family.</text>
</comment>
<dbReference type="InterPro" id="IPR025246">
    <property type="entry name" value="IS30-like_HTH"/>
</dbReference>